<dbReference type="GO" id="GO:0006364">
    <property type="term" value="P:rRNA processing"/>
    <property type="evidence" value="ECO:0007669"/>
    <property type="project" value="InterPro"/>
</dbReference>
<accession>A0A6S7J9E6</accession>
<feature type="compositionally biased region" description="Basic and acidic residues" evidence="1">
    <location>
        <begin position="36"/>
        <end position="45"/>
    </location>
</feature>
<dbReference type="EMBL" id="CACRXK020013702">
    <property type="protein sequence ID" value="CAB4025610.1"/>
    <property type="molecule type" value="Genomic_DNA"/>
</dbReference>
<dbReference type="OrthoDB" id="270624at2759"/>
<dbReference type="Proteomes" id="UP001152795">
    <property type="component" value="Unassembled WGS sequence"/>
</dbReference>
<reference evidence="2" key="1">
    <citation type="submission" date="2020-04" db="EMBL/GenBank/DDBJ databases">
        <authorList>
            <person name="Alioto T."/>
            <person name="Alioto T."/>
            <person name="Gomez Garrido J."/>
        </authorList>
    </citation>
    <scope>NUCLEOTIDE SEQUENCE</scope>
    <source>
        <strain evidence="2">A484AB</strain>
    </source>
</reference>
<gene>
    <name evidence="2" type="ORF">PACLA_8A053623</name>
</gene>
<sequence>MPTMVTCLAWVGRGIAKAVPDKVELSQEELEDLIKDAKEKIKDTEGSDYNEEQMNEGMSSQQVPEDSDHSDTEDNEVLEEYDLDNYDEDGEGVVMTGAGMAGLTYFANNEDDPYITLKDPDEDEKEDLHIKPTDNLIVVGKIDEELSNLEIYVYNEEDNDLYVHHDILLDTFPLALEWLNFDPENDDKQGNLLAVGTMEPFINIWDLDVIDAIDPVLTLGERKKKKSKKVKLG</sequence>
<organism evidence="2 3">
    <name type="scientific">Paramuricea clavata</name>
    <name type="common">Red gorgonian</name>
    <name type="synonym">Violescent sea-whip</name>
    <dbReference type="NCBI Taxonomy" id="317549"/>
    <lineage>
        <taxon>Eukaryota</taxon>
        <taxon>Metazoa</taxon>
        <taxon>Cnidaria</taxon>
        <taxon>Anthozoa</taxon>
        <taxon>Octocorallia</taxon>
        <taxon>Malacalcyonacea</taxon>
        <taxon>Plexauridae</taxon>
        <taxon>Paramuricea</taxon>
    </lineage>
</organism>
<keyword evidence="3" id="KW-1185">Reference proteome</keyword>
<comment type="caution">
    <text evidence="2">The sequence shown here is derived from an EMBL/GenBank/DDBJ whole genome shotgun (WGS) entry which is preliminary data.</text>
</comment>
<dbReference type="GO" id="GO:0005634">
    <property type="term" value="C:nucleus"/>
    <property type="evidence" value="ECO:0007669"/>
    <property type="project" value="TreeGrafter"/>
</dbReference>
<evidence type="ECO:0000313" key="3">
    <source>
        <dbReference type="Proteomes" id="UP001152795"/>
    </source>
</evidence>
<dbReference type="AlphaFoldDB" id="A0A6S7J9E6"/>
<protein>
    <submittedName>
        <fullName evidence="2">Uncharacterized protein</fullName>
    </submittedName>
</protein>
<feature type="region of interest" description="Disordered" evidence="1">
    <location>
        <begin position="36"/>
        <end position="74"/>
    </location>
</feature>
<name>A0A6S7J9E6_PARCT</name>
<evidence type="ECO:0000256" key="1">
    <source>
        <dbReference type="SAM" id="MobiDB-lite"/>
    </source>
</evidence>
<evidence type="ECO:0000313" key="2">
    <source>
        <dbReference type="EMBL" id="CAB4025610.1"/>
    </source>
</evidence>
<dbReference type="PANTHER" id="PTHR14091">
    <property type="entry name" value="PERIODIC TRYPTOPHAN PROTEIN 1"/>
    <property type="match status" value="1"/>
</dbReference>
<dbReference type="InterPro" id="IPR044285">
    <property type="entry name" value="PWP1"/>
</dbReference>
<dbReference type="PANTHER" id="PTHR14091:SF0">
    <property type="entry name" value="PERIODIC TRYPTOPHAN PROTEIN 1 HOMOLOG"/>
    <property type="match status" value="1"/>
</dbReference>
<proteinExistence type="predicted"/>